<evidence type="ECO:0000313" key="16">
    <source>
        <dbReference type="Proteomes" id="UP000601108"/>
    </source>
</evidence>
<comment type="subunit">
    <text evidence="12">Homodimer.</text>
</comment>
<dbReference type="RefSeq" id="WP_027410891.1">
    <property type="nucleotide sequence ID" value="NZ_BMWS01000002.1"/>
</dbReference>
<dbReference type="PANTHER" id="PTHR42918:SF15">
    <property type="entry name" value="LYSINE--TRNA LIGASE, CHLOROPLASTIC_MITOCHONDRIAL"/>
    <property type="match status" value="1"/>
</dbReference>
<evidence type="ECO:0000256" key="13">
    <source>
        <dbReference type="RuleBase" id="RU000336"/>
    </source>
</evidence>
<comment type="subcellular location">
    <subcellularLocation>
        <location evidence="1 12">Cytoplasm</location>
    </subcellularLocation>
</comment>
<dbReference type="InterPro" id="IPR012340">
    <property type="entry name" value="NA-bd_OB-fold"/>
</dbReference>
<name>A0A918JT91_9FLAO</name>
<dbReference type="SUPFAM" id="SSF55681">
    <property type="entry name" value="Class II aaRS and biotin synthetases"/>
    <property type="match status" value="1"/>
</dbReference>
<dbReference type="FunFam" id="2.40.50.140:FF:000024">
    <property type="entry name" value="Lysine--tRNA ligase"/>
    <property type="match status" value="1"/>
</dbReference>
<dbReference type="Proteomes" id="UP000601108">
    <property type="component" value="Unassembled WGS sequence"/>
</dbReference>
<dbReference type="InterPro" id="IPR004365">
    <property type="entry name" value="NA-bd_OB_tRNA"/>
</dbReference>
<dbReference type="CDD" id="cd04322">
    <property type="entry name" value="LysRS_N"/>
    <property type="match status" value="1"/>
</dbReference>
<protein>
    <recommendedName>
        <fullName evidence="12">Lysine--tRNA ligase</fullName>
        <ecNumber evidence="12">6.1.1.6</ecNumber>
    </recommendedName>
    <alternativeName>
        <fullName evidence="12">Lysyl-tRNA synthetase</fullName>
        <shortName evidence="12">LysRS</shortName>
    </alternativeName>
</protein>
<evidence type="ECO:0000256" key="6">
    <source>
        <dbReference type="ARBA" id="ARBA00022741"/>
    </source>
</evidence>
<dbReference type="GO" id="GO:0005524">
    <property type="term" value="F:ATP binding"/>
    <property type="evidence" value="ECO:0007669"/>
    <property type="project" value="UniProtKB-UniRule"/>
</dbReference>
<evidence type="ECO:0000259" key="14">
    <source>
        <dbReference type="PROSITE" id="PS50862"/>
    </source>
</evidence>
<dbReference type="InterPro" id="IPR004364">
    <property type="entry name" value="Aa-tRNA-synt_II"/>
</dbReference>
<dbReference type="InterPro" id="IPR002313">
    <property type="entry name" value="Lys-tRNA-ligase_II"/>
</dbReference>
<comment type="similarity">
    <text evidence="2 12">Belongs to the class-II aminoacyl-tRNA synthetase family.</text>
</comment>
<evidence type="ECO:0000256" key="12">
    <source>
        <dbReference type="HAMAP-Rule" id="MF_00252"/>
    </source>
</evidence>
<dbReference type="EC" id="6.1.1.6" evidence="12"/>
<dbReference type="SUPFAM" id="SSF50249">
    <property type="entry name" value="Nucleic acid-binding proteins"/>
    <property type="match status" value="1"/>
</dbReference>
<dbReference type="GO" id="GO:0005829">
    <property type="term" value="C:cytosol"/>
    <property type="evidence" value="ECO:0007669"/>
    <property type="project" value="TreeGrafter"/>
</dbReference>
<dbReference type="PROSITE" id="PS50862">
    <property type="entry name" value="AA_TRNA_LIGASE_II"/>
    <property type="match status" value="1"/>
</dbReference>
<sequence>MQLSEQELVRREKLSALRNLGINPYPAPLYPVNHTSKQIKSKFEDGKKVIIAGRLMSRRIQGSASFAELQDTDGRIQVYFNRDEICPGEDKVKYNEVYKKLLDIGDFIGIEGELFTTKVGEKTVLVKNFTLLSKSLKPLPLPKTDKEGNIHDEFNDPELRYRQRYADLVVNPKVKDTFIKRTQIVNTIRNFYNEMGFLEVETPILQPIPGGAAARPFMTHHNALDIPLYLRIANELYLKRLIVGGFDGVYEFAKDFRNEGMDRTHNPEFTVMEMYAAYKDYHWMMDTTEKLLEKVAMNLHGTSEVQFGNNIINYKAPYKRIGILDAIKEHTGYDLYQKSEDEIRQAAKDLGLEVDETMGVGKMIDEIFGEKCEANYIQPTFIIDYPVEMSPLTKKHRSKEGLTERFELMVNGKELANAYTELNDPIDQRERFEDQLQLSEKGDDEAMFIDQDFLRALEYGMPPTSGIGIGIDRLAMFMTNNQSIQEVLFFPQMRPEKKQVELNENEKIIFDILKKEKSLVLVNLKNASGLSNKAWDKGMKGLSKLGLAKVTKTEENLIVEIAE</sequence>
<dbReference type="Pfam" id="PF00152">
    <property type="entry name" value="tRNA-synt_2"/>
    <property type="match status" value="1"/>
</dbReference>
<dbReference type="InterPro" id="IPR045864">
    <property type="entry name" value="aa-tRNA-synth_II/BPL/LPL"/>
</dbReference>
<evidence type="ECO:0000256" key="1">
    <source>
        <dbReference type="ARBA" id="ARBA00004496"/>
    </source>
</evidence>
<dbReference type="InterPro" id="IPR006195">
    <property type="entry name" value="aa-tRNA-synth_II"/>
</dbReference>
<keyword evidence="4 12" id="KW-0436">Ligase</keyword>
<keyword evidence="5 12" id="KW-0479">Metal-binding</keyword>
<dbReference type="InterPro" id="IPR044136">
    <property type="entry name" value="Lys-tRNA-ligase_II_N"/>
</dbReference>
<dbReference type="Pfam" id="PF01336">
    <property type="entry name" value="tRNA_anti-codon"/>
    <property type="match status" value="1"/>
</dbReference>
<evidence type="ECO:0000256" key="2">
    <source>
        <dbReference type="ARBA" id="ARBA00008226"/>
    </source>
</evidence>
<feature type="binding site" evidence="12">
    <location>
        <position position="414"/>
    </location>
    <ligand>
        <name>Mg(2+)</name>
        <dbReference type="ChEBI" id="CHEBI:18420"/>
        <label>2</label>
    </ligand>
</feature>
<keyword evidence="3 12" id="KW-0963">Cytoplasm</keyword>
<feature type="domain" description="Aminoacyl-transfer RNA synthetases class-II family profile" evidence="14">
    <location>
        <begin position="181"/>
        <end position="495"/>
    </location>
</feature>
<evidence type="ECO:0000256" key="5">
    <source>
        <dbReference type="ARBA" id="ARBA00022723"/>
    </source>
</evidence>
<evidence type="ECO:0000256" key="9">
    <source>
        <dbReference type="ARBA" id="ARBA00022917"/>
    </source>
</evidence>
<dbReference type="FunFam" id="3.30.930.10:FF:000238">
    <property type="entry name" value="Lysine--tRNA ligase"/>
    <property type="match status" value="1"/>
</dbReference>
<dbReference type="GO" id="GO:0004824">
    <property type="term" value="F:lysine-tRNA ligase activity"/>
    <property type="evidence" value="ECO:0007669"/>
    <property type="project" value="UniProtKB-UniRule"/>
</dbReference>
<dbReference type="EMBL" id="BMWS01000002">
    <property type="protein sequence ID" value="GGX05483.1"/>
    <property type="molecule type" value="Genomic_DNA"/>
</dbReference>
<comment type="caution">
    <text evidence="15">The sequence shown here is derived from an EMBL/GenBank/DDBJ whole genome shotgun (WGS) entry which is preliminary data.</text>
</comment>
<evidence type="ECO:0000256" key="7">
    <source>
        <dbReference type="ARBA" id="ARBA00022840"/>
    </source>
</evidence>
<dbReference type="GO" id="GO:0000049">
    <property type="term" value="F:tRNA binding"/>
    <property type="evidence" value="ECO:0007669"/>
    <property type="project" value="TreeGrafter"/>
</dbReference>
<comment type="cofactor">
    <cofactor evidence="12 13">
        <name>Mg(2+)</name>
        <dbReference type="ChEBI" id="CHEBI:18420"/>
    </cofactor>
    <text evidence="12 13">Binds 3 Mg(2+) ions per subunit.</text>
</comment>
<dbReference type="GO" id="GO:0000287">
    <property type="term" value="F:magnesium ion binding"/>
    <property type="evidence" value="ECO:0007669"/>
    <property type="project" value="UniProtKB-UniRule"/>
</dbReference>
<evidence type="ECO:0000256" key="8">
    <source>
        <dbReference type="ARBA" id="ARBA00022842"/>
    </source>
</evidence>
<dbReference type="Gene3D" id="3.30.930.10">
    <property type="entry name" value="Bira Bifunctional Protein, Domain 2"/>
    <property type="match status" value="1"/>
</dbReference>
<keyword evidence="10 12" id="KW-0030">Aminoacyl-tRNA synthetase</keyword>
<feature type="binding site" evidence="12">
    <location>
        <position position="407"/>
    </location>
    <ligand>
        <name>Mg(2+)</name>
        <dbReference type="ChEBI" id="CHEBI:18420"/>
        <label>1</label>
    </ligand>
</feature>
<evidence type="ECO:0000256" key="3">
    <source>
        <dbReference type="ARBA" id="ARBA00022490"/>
    </source>
</evidence>
<dbReference type="AlphaFoldDB" id="A0A918JT91"/>
<dbReference type="Gene3D" id="2.40.50.140">
    <property type="entry name" value="Nucleic acid-binding proteins"/>
    <property type="match status" value="1"/>
</dbReference>
<dbReference type="GO" id="GO:0006430">
    <property type="term" value="P:lysyl-tRNA aminoacylation"/>
    <property type="evidence" value="ECO:0007669"/>
    <property type="project" value="UniProtKB-UniRule"/>
</dbReference>
<keyword evidence="16" id="KW-1185">Reference proteome</keyword>
<dbReference type="CDD" id="cd00775">
    <property type="entry name" value="LysRS_core"/>
    <property type="match status" value="1"/>
</dbReference>
<dbReference type="InterPro" id="IPR018149">
    <property type="entry name" value="Lys-tRNA-synth_II_C"/>
</dbReference>
<comment type="catalytic activity">
    <reaction evidence="11 12 13">
        <text>tRNA(Lys) + L-lysine + ATP = L-lysyl-tRNA(Lys) + AMP + diphosphate</text>
        <dbReference type="Rhea" id="RHEA:20792"/>
        <dbReference type="Rhea" id="RHEA-COMP:9696"/>
        <dbReference type="Rhea" id="RHEA-COMP:9697"/>
        <dbReference type="ChEBI" id="CHEBI:30616"/>
        <dbReference type="ChEBI" id="CHEBI:32551"/>
        <dbReference type="ChEBI" id="CHEBI:33019"/>
        <dbReference type="ChEBI" id="CHEBI:78442"/>
        <dbReference type="ChEBI" id="CHEBI:78529"/>
        <dbReference type="ChEBI" id="CHEBI:456215"/>
        <dbReference type="EC" id="6.1.1.6"/>
    </reaction>
</comment>
<evidence type="ECO:0000256" key="11">
    <source>
        <dbReference type="ARBA" id="ARBA00048573"/>
    </source>
</evidence>
<dbReference type="NCBIfam" id="NF001756">
    <property type="entry name" value="PRK00484.1"/>
    <property type="match status" value="1"/>
</dbReference>
<accession>A0A918JT91</accession>
<keyword evidence="8 12" id="KW-0460">Magnesium</keyword>
<feature type="binding site" evidence="12">
    <location>
        <position position="414"/>
    </location>
    <ligand>
        <name>Mg(2+)</name>
        <dbReference type="ChEBI" id="CHEBI:18420"/>
        <label>1</label>
    </ligand>
</feature>
<evidence type="ECO:0000256" key="10">
    <source>
        <dbReference type="ARBA" id="ARBA00023146"/>
    </source>
</evidence>
<proteinExistence type="inferred from homology"/>
<gene>
    <name evidence="12 15" type="primary">lysS</name>
    <name evidence="15" type="ORF">GCM10007384_03980</name>
</gene>
<keyword evidence="7 12" id="KW-0067">ATP-binding</keyword>
<dbReference type="NCBIfam" id="TIGR00499">
    <property type="entry name" value="lysS_bact"/>
    <property type="match status" value="1"/>
</dbReference>
<evidence type="ECO:0000313" key="15">
    <source>
        <dbReference type="EMBL" id="GGX05483.1"/>
    </source>
</evidence>
<keyword evidence="9 12" id="KW-0648">Protein biosynthesis</keyword>
<reference evidence="15 16" key="1">
    <citation type="journal article" date="2014" name="Int. J. Syst. Evol. Microbiol.">
        <title>Complete genome sequence of Corynebacterium casei LMG S-19264T (=DSM 44701T), isolated from a smear-ripened cheese.</title>
        <authorList>
            <consortium name="US DOE Joint Genome Institute (JGI-PGF)"/>
            <person name="Walter F."/>
            <person name="Albersmeier A."/>
            <person name="Kalinowski J."/>
            <person name="Ruckert C."/>
        </authorList>
    </citation>
    <scope>NUCLEOTIDE SEQUENCE [LARGE SCALE GENOMIC DNA]</scope>
    <source>
        <strain evidence="15 16">KCTC 12285</strain>
    </source>
</reference>
<dbReference type="PANTHER" id="PTHR42918">
    <property type="entry name" value="LYSYL-TRNA SYNTHETASE"/>
    <property type="match status" value="1"/>
</dbReference>
<keyword evidence="6 12" id="KW-0547">Nucleotide-binding</keyword>
<dbReference type="PRINTS" id="PR00982">
    <property type="entry name" value="TRNASYNTHLYS"/>
</dbReference>
<dbReference type="HAMAP" id="MF_00252">
    <property type="entry name" value="Lys_tRNA_synth_class2"/>
    <property type="match status" value="1"/>
</dbReference>
<organism evidence="15 16">
    <name type="scientific">Aquimarina muelleri</name>
    <dbReference type="NCBI Taxonomy" id="279356"/>
    <lineage>
        <taxon>Bacteria</taxon>
        <taxon>Pseudomonadati</taxon>
        <taxon>Bacteroidota</taxon>
        <taxon>Flavobacteriia</taxon>
        <taxon>Flavobacteriales</taxon>
        <taxon>Flavobacteriaceae</taxon>
        <taxon>Aquimarina</taxon>
    </lineage>
</organism>
<evidence type="ECO:0000256" key="4">
    <source>
        <dbReference type="ARBA" id="ARBA00022598"/>
    </source>
</evidence>